<dbReference type="PATRIC" id="fig|754436.4.peg.1229"/>
<dbReference type="PIRSF" id="PIRSF000521">
    <property type="entry name" value="Transaminase_4ab_Lys_Orn"/>
    <property type="match status" value="1"/>
</dbReference>
<dbReference type="PANTHER" id="PTHR43552:SF2">
    <property type="entry name" value="DIAMINOBUTYRATE--2-OXOGLUTARATE TRANSAMINASE"/>
    <property type="match status" value="1"/>
</dbReference>
<dbReference type="PROSITE" id="PS00600">
    <property type="entry name" value="AA_TRANSFER_CLASS_3"/>
    <property type="match status" value="1"/>
</dbReference>
<dbReference type="SUPFAM" id="SSF53383">
    <property type="entry name" value="PLP-dependent transferases"/>
    <property type="match status" value="1"/>
</dbReference>
<evidence type="ECO:0000313" key="9">
    <source>
        <dbReference type="Proteomes" id="UP000036426"/>
    </source>
</evidence>
<organism evidence="8 9">
    <name type="scientific">Photobacterium aphoticum</name>
    <dbReference type="NCBI Taxonomy" id="754436"/>
    <lineage>
        <taxon>Bacteria</taxon>
        <taxon>Pseudomonadati</taxon>
        <taxon>Pseudomonadota</taxon>
        <taxon>Gammaproteobacteria</taxon>
        <taxon>Vibrionales</taxon>
        <taxon>Vibrionaceae</taxon>
        <taxon>Photobacterium</taxon>
    </lineage>
</organism>
<dbReference type="GO" id="GO:0047307">
    <property type="term" value="F:diaminobutyrate-pyruvate transaminase activity"/>
    <property type="evidence" value="ECO:0007669"/>
    <property type="project" value="InterPro"/>
</dbReference>
<dbReference type="InterPro" id="IPR049704">
    <property type="entry name" value="Aminotrans_3_PPA_site"/>
</dbReference>
<evidence type="ECO:0000256" key="3">
    <source>
        <dbReference type="ARBA" id="ARBA00022576"/>
    </source>
</evidence>
<evidence type="ECO:0000256" key="2">
    <source>
        <dbReference type="ARBA" id="ARBA00008954"/>
    </source>
</evidence>
<dbReference type="UniPathway" id="UPA00067">
    <property type="reaction ID" value="UER00121"/>
</dbReference>
<dbReference type="InterPro" id="IPR015422">
    <property type="entry name" value="PyrdxlP-dep_Trfase_small"/>
</dbReference>
<dbReference type="CDD" id="cd00610">
    <property type="entry name" value="OAT_like"/>
    <property type="match status" value="1"/>
</dbReference>
<evidence type="ECO:0000256" key="4">
    <source>
        <dbReference type="ARBA" id="ARBA00022679"/>
    </source>
</evidence>
<keyword evidence="4 7" id="KW-0808">Transferase</keyword>
<comment type="function">
    <text evidence="7">Catalyzes reversively the conversion of L-aspartate beta-semialdehyde (ASA) to L-2,4-diaminobutyrate (DABA) by transamination with L-glutamate.</text>
</comment>
<evidence type="ECO:0000256" key="7">
    <source>
        <dbReference type="RuleBase" id="RU365034"/>
    </source>
</evidence>
<dbReference type="InterPro" id="IPR005814">
    <property type="entry name" value="Aminotrans_3"/>
</dbReference>
<evidence type="ECO:0000313" key="8">
    <source>
        <dbReference type="EMBL" id="KLV01918.1"/>
    </source>
</evidence>
<dbReference type="NCBIfam" id="NF006733">
    <property type="entry name" value="PRK09264.1"/>
    <property type="match status" value="1"/>
</dbReference>
<comment type="catalytic activity">
    <reaction evidence="7">
        <text>L-2,4-diaminobutanoate + 2-oxoglutarate = L-aspartate 4-semialdehyde + L-glutamate</text>
        <dbReference type="Rhea" id="RHEA:11160"/>
        <dbReference type="ChEBI" id="CHEBI:16810"/>
        <dbReference type="ChEBI" id="CHEBI:29985"/>
        <dbReference type="ChEBI" id="CHEBI:58761"/>
        <dbReference type="ChEBI" id="CHEBI:537519"/>
        <dbReference type="EC" id="2.6.1.76"/>
    </reaction>
</comment>
<sequence>MDIFKKQESKVRSYSNSFPVVFQTAKGCWLETAEGERYLDFLAGAGSLNYGHNNPVLKEALLDYIAADGITHGLDMHSNAKADFLHALNDYILAPRKLDYKVQFTGPTGTNAVEAALKLARKVKNRSTIVAFTNGFHGCTAGALAATGNQHHRQGAGATLTNVTRIPYEGYAGVDGLALFETLLSDNSGGIDKPAAVLLETVQGEGGLNVASNAWLQRLSALCKAHDILLIVDDIQAGCGRTGTFFSFEPSGIEPDMVTLSKSIGGYGLPMAVVLLKPELDIWKPGEHNGTFRGNNHAFVTAAKALEIYWSDAQFETHIQRSSSKVSEVLQRNLAKYPDLFVQEKGRGMMIGIECQSGDIAAAIAKTCFANGMIIETAGPNDEVVKFFCPLTITDAELEQGLNIFEGSVEAIAEKQFKQAS</sequence>
<evidence type="ECO:0000256" key="1">
    <source>
        <dbReference type="ARBA" id="ARBA00001933"/>
    </source>
</evidence>
<protein>
    <recommendedName>
        <fullName evidence="7">Diaminobutyrate--2-oxoglutarate transaminase</fullName>
        <ecNumber evidence="7">2.6.1.76</ecNumber>
    </recommendedName>
    <alternativeName>
        <fullName evidence="7">DABA aminotransferase</fullName>
    </alternativeName>
</protein>
<dbReference type="InterPro" id="IPR012773">
    <property type="entry name" value="Ectoine_EctB"/>
</dbReference>
<keyword evidence="3 7" id="KW-0032">Aminotransferase</keyword>
<dbReference type="Pfam" id="PF00202">
    <property type="entry name" value="Aminotran_3"/>
    <property type="match status" value="1"/>
</dbReference>
<dbReference type="InterPro" id="IPR015421">
    <property type="entry name" value="PyrdxlP-dep_Trfase_major"/>
</dbReference>
<comment type="pathway">
    <text evidence="7">Amine and polyamine biosynthesis; ectoine biosynthesis; L-ectoine from L-aspartate 4-semialdehyde: step 1/3.</text>
</comment>
<keyword evidence="9" id="KW-1185">Reference proteome</keyword>
<dbReference type="Gene3D" id="3.90.1150.10">
    <property type="entry name" value="Aspartate Aminotransferase, domain 1"/>
    <property type="match status" value="1"/>
</dbReference>
<name>A0A0J1GQ78_9GAMM</name>
<dbReference type="EMBL" id="LDOV01000010">
    <property type="protein sequence ID" value="KLV01918.1"/>
    <property type="molecule type" value="Genomic_DNA"/>
</dbReference>
<evidence type="ECO:0000256" key="6">
    <source>
        <dbReference type="RuleBase" id="RU003560"/>
    </source>
</evidence>
<gene>
    <name evidence="8" type="ORF">ABT58_05790</name>
</gene>
<dbReference type="OrthoDB" id="9801052at2"/>
<keyword evidence="5 6" id="KW-0663">Pyridoxal phosphate</keyword>
<accession>A0A0J1GQ78</accession>
<dbReference type="GO" id="GO:0045303">
    <property type="term" value="F:diaminobutyrate-2-oxoglutarate transaminase activity"/>
    <property type="evidence" value="ECO:0007669"/>
    <property type="project" value="UniProtKB-EC"/>
</dbReference>
<dbReference type="GO" id="GO:0030170">
    <property type="term" value="F:pyridoxal phosphate binding"/>
    <property type="evidence" value="ECO:0007669"/>
    <property type="project" value="InterPro"/>
</dbReference>
<dbReference type="InterPro" id="IPR015424">
    <property type="entry name" value="PyrdxlP-dep_Trfase"/>
</dbReference>
<dbReference type="RefSeq" id="WP_047873371.1">
    <property type="nucleotide sequence ID" value="NZ_BMYC01000001.1"/>
</dbReference>
<reference evidence="8 9" key="1">
    <citation type="submission" date="2015-05" db="EMBL/GenBank/DDBJ databases">
        <title>Photobacterium galathea sp. nov.</title>
        <authorList>
            <person name="Machado H."/>
            <person name="Gram L."/>
        </authorList>
    </citation>
    <scope>NUCLEOTIDE SEQUENCE [LARGE SCALE GENOMIC DNA]</scope>
    <source>
        <strain evidence="8 9">DSM 25995</strain>
    </source>
</reference>
<dbReference type="EC" id="2.6.1.76" evidence="7"/>
<dbReference type="InterPro" id="IPR004637">
    <property type="entry name" value="Dat"/>
</dbReference>
<comment type="cofactor">
    <cofactor evidence="1 7">
        <name>pyridoxal 5'-phosphate</name>
        <dbReference type="ChEBI" id="CHEBI:597326"/>
    </cofactor>
</comment>
<comment type="caution">
    <text evidence="8">The sequence shown here is derived from an EMBL/GenBank/DDBJ whole genome shotgun (WGS) entry which is preliminary data.</text>
</comment>
<dbReference type="PANTHER" id="PTHR43552">
    <property type="entry name" value="DIAMINOBUTYRATE--2-OXOGLUTARATE AMINOTRANSFERASE"/>
    <property type="match status" value="1"/>
</dbReference>
<evidence type="ECO:0000256" key="5">
    <source>
        <dbReference type="ARBA" id="ARBA00022898"/>
    </source>
</evidence>
<comment type="similarity">
    <text evidence="2 6">Belongs to the class-III pyridoxal-phosphate-dependent aminotransferase family.</text>
</comment>
<dbReference type="AlphaFoldDB" id="A0A0J1GQ78"/>
<proteinExistence type="inferred from homology"/>
<dbReference type="GO" id="GO:0019491">
    <property type="term" value="P:ectoine biosynthetic process"/>
    <property type="evidence" value="ECO:0007669"/>
    <property type="project" value="UniProtKB-UniPathway"/>
</dbReference>
<dbReference type="Proteomes" id="UP000036426">
    <property type="component" value="Unassembled WGS sequence"/>
</dbReference>
<dbReference type="NCBIfam" id="TIGR02407">
    <property type="entry name" value="ectoine_ectB"/>
    <property type="match status" value="1"/>
</dbReference>
<dbReference type="NCBIfam" id="TIGR00709">
    <property type="entry name" value="dat"/>
    <property type="match status" value="1"/>
</dbReference>
<dbReference type="Gene3D" id="3.40.640.10">
    <property type="entry name" value="Type I PLP-dependent aspartate aminotransferase-like (Major domain)"/>
    <property type="match status" value="1"/>
</dbReference>